<evidence type="ECO:0000313" key="5">
    <source>
        <dbReference type="Proteomes" id="UP000256913"/>
    </source>
</evidence>
<keyword evidence="2" id="KW-0472">Membrane</keyword>
<comment type="caution">
    <text evidence="4">The sequence shown here is derived from an EMBL/GenBank/DDBJ whole genome shotgun (WGS) entry which is preliminary data.</text>
</comment>
<gene>
    <name evidence="4" type="ORF">DFJ67_8368</name>
</gene>
<name>A0A3D9ZYT8_9ACTN</name>
<proteinExistence type="predicted"/>
<organism evidence="4 5">
    <name type="scientific">Asanoa ferruginea</name>
    <dbReference type="NCBI Taxonomy" id="53367"/>
    <lineage>
        <taxon>Bacteria</taxon>
        <taxon>Bacillati</taxon>
        <taxon>Actinomycetota</taxon>
        <taxon>Actinomycetes</taxon>
        <taxon>Micromonosporales</taxon>
        <taxon>Micromonosporaceae</taxon>
        <taxon>Asanoa</taxon>
    </lineage>
</organism>
<sequence>MSERPTTTGSPSRASIWAKVGLVMVLPVAATAVLVTNGLLDHADTAKQADQAARLAPVVQASGQLVEGLQDERAKAALLLASPSAGQTRAEGAYDEARSAVTTAAADYTARRTAVGEVPADLLITLDRIDSGLRTLPDLRTAIATSKVAFTDATRGYDAIVENLLRLRDRAAQVAVDPALNQRMRAAAAIARGKEHLSQERVTVLQGYYSAGLLNPNLKTRFIAAQTGWTQAMEAFSANATEDEMNQFKDTVTGSKLREAAAFAGWVAASMPASGDLSGAPFNIDIWDSALFNNGTLVRQVERQLDSAVVDGAATARDDGKRQALVEAGVPLAILLLAILLAVFVARSMTRSRRDPSDGAVVADGPVDPDRPLATTASSNRG</sequence>
<keyword evidence="5" id="KW-1185">Reference proteome</keyword>
<dbReference type="EMBL" id="QUMQ01000001">
    <property type="protein sequence ID" value="REG02276.1"/>
    <property type="molecule type" value="Genomic_DNA"/>
</dbReference>
<dbReference type="Proteomes" id="UP000256913">
    <property type="component" value="Unassembled WGS sequence"/>
</dbReference>
<evidence type="ECO:0000256" key="1">
    <source>
        <dbReference type="SAM" id="MobiDB-lite"/>
    </source>
</evidence>
<dbReference type="OrthoDB" id="3357168at2"/>
<feature type="transmembrane region" description="Helical" evidence="2">
    <location>
        <begin position="328"/>
        <end position="346"/>
    </location>
</feature>
<dbReference type="InterPro" id="IPR013587">
    <property type="entry name" value="Nitrate/nitrite_sensing"/>
</dbReference>
<dbReference type="Pfam" id="PF08376">
    <property type="entry name" value="NIT"/>
    <property type="match status" value="1"/>
</dbReference>
<evidence type="ECO:0000256" key="2">
    <source>
        <dbReference type="SAM" id="Phobius"/>
    </source>
</evidence>
<protein>
    <submittedName>
        <fullName evidence="4">Nitrate/nitrite sensing protein</fullName>
    </submittedName>
</protein>
<dbReference type="RefSeq" id="WP_116075132.1">
    <property type="nucleotide sequence ID" value="NZ_BONB01000005.1"/>
</dbReference>
<feature type="transmembrane region" description="Helical" evidence="2">
    <location>
        <begin position="20"/>
        <end position="40"/>
    </location>
</feature>
<keyword evidence="2" id="KW-0812">Transmembrane</keyword>
<evidence type="ECO:0000313" key="4">
    <source>
        <dbReference type="EMBL" id="REG02276.1"/>
    </source>
</evidence>
<feature type="region of interest" description="Disordered" evidence="1">
    <location>
        <begin position="354"/>
        <end position="382"/>
    </location>
</feature>
<evidence type="ECO:0000259" key="3">
    <source>
        <dbReference type="Pfam" id="PF08376"/>
    </source>
</evidence>
<accession>A0A3D9ZYT8</accession>
<keyword evidence="2" id="KW-1133">Transmembrane helix</keyword>
<dbReference type="AlphaFoldDB" id="A0A3D9ZYT8"/>
<feature type="domain" description="Nitrate/nitrite sensing protein" evidence="3">
    <location>
        <begin position="64"/>
        <end position="309"/>
    </location>
</feature>
<reference evidence="4 5" key="1">
    <citation type="submission" date="2018-08" db="EMBL/GenBank/DDBJ databases">
        <title>Sequencing the genomes of 1000 actinobacteria strains.</title>
        <authorList>
            <person name="Klenk H.-P."/>
        </authorList>
    </citation>
    <scope>NUCLEOTIDE SEQUENCE [LARGE SCALE GENOMIC DNA]</scope>
    <source>
        <strain evidence="4 5">DSM 44099</strain>
    </source>
</reference>